<evidence type="ECO:0000256" key="3">
    <source>
        <dbReference type="SAM" id="SignalP"/>
    </source>
</evidence>
<protein>
    <recommendedName>
        <fullName evidence="4">Gnk2-homologous domain-containing protein</fullName>
    </recommendedName>
</protein>
<feature type="signal peptide" evidence="3">
    <location>
        <begin position="1"/>
        <end position="22"/>
    </location>
</feature>
<keyword evidence="8" id="KW-1185">Reference proteome</keyword>
<feature type="domain" description="Gnk2-homologous" evidence="4">
    <location>
        <begin position="151"/>
        <end position="266"/>
    </location>
</feature>
<evidence type="ECO:0000313" key="6">
    <source>
        <dbReference type="EMBL" id="KAK1626515.1"/>
    </source>
</evidence>
<organism evidence="6 8">
    <name type="scientific">Lolium multiflorum</name>
    <name type="common">Italian ryegrass</name>
    <name type="synonym">Lolium perenne subsp. multiflorum</name>
    <dbReference type="NCBI Taxonomy" id="4521"/>
    <lineage>
        <taxon>Eukaryota</taxon>
        <taxon>Viridiplantae</taxon>
        <taxon>Streptophyta</taxon>
        <taxon>Embryophyta</taxon>
        <taxon>Tracheophyta</taxon>
        <taxon>Spermatophyta</taxon>
        <taxon>Magnoliopsida</taxon>
        <taxon>Liliopsida</taxon>
        <taxon>Poales</taxon>
        <taxon>Poaceae</taxon>
        <taxon>BOP clade</taxon>
        <taxon>Pooideae</taxon>
        <taxon>Poodae</taxon>
        <taxon>Poeae</taxon>
        <taxon>Poeae Chloroplast Group 2 (Poeae type)</taxon>
        <taxon>Loliodinae</taxon>
        <taxon>Loliinae</taxon>
        <taxon>Lolium</taxon>
    </lineage>
</organism>
<evidence type="ECO:0000313" key="7">
    <source>
        <dbReference type="EMBL" id="KAK1626520.1"/>
    </source>
</evidence>
<accession>A0AAD8RKM8</accession>
<dbReference type="EMBL" id="JAUUTY010000005">
    <property type="protein sequence ID" value="KAK1626520.1"/>
    <property type="molecule type" value="Genomic_DNA"/>
</dbReference>
<dbReference type="AlphaFoldDB" id="A0AAD8RKM8"/>
<comment type="caution">
    <text evidence="6">The sequence shown here is derived from an EMBL/GenBank/DDBJ whole genome shotgun (WGS) entry which is preliminary data.</text>
</comment>
<keyword evidence="1 3" id="KW-0732">Signal</keyword>
<dbReference type="PANTHER" id="PTHR32099">
    <property type="entry name" value="CYSTEINE-RICH REPEAT SECRETORY PROTEIN"/>
    <property type="match status" value="1"/>
</dbReference>
<dbReference type="Proteomes" id="UP001231189">
    <property type="component" value="Unassembled WGS sequence"/>
</dbReference>
<evidence type="ECO:0000256" key="1">
    <source>
        <dbReference type="ARBA" id="ARBA00022729"/>
    </source>
</evidence>
<gene>
    <name evidence="5" type="ORF">QYE76_000788</name>
    <name evidence="6" type="ORF">QYE76_000830</name>
    <name evidence="7" type="ORF">QYE76_000835</name>
</gene>
<dbReference type="PROSITE" id="PS51473">
    <property type="entry name" value="GNK2"/>
    <property type="match status" value="2"/>
</dbReference>
<dbReference type="FunFam" id="3.30.430.20:FF:000024">
    <property type="entry name" value="L-type lectin-domain containing receptor kinase IX.1"/>
    <property type="match status" value="1"/>
</dbReference>
<dbReference type="Gene3D" id="3.30.430.20">
    <property type="entry name" value="Gnk2 domain, C-X8-C-X2-C motif"/>
    <property type="match status" value="2"/>
</dbReference>
<evidence type="ECO:0000313" key="5">
    <source>
        <dbReference type="EMBL" id="KAK1626473.1"/>
    </source>
</evidence>
<keyword evidence="2" id="KW-0677">Repeat</keyword>
<dbReference type="CDD" id="cd23509">
    <property type="entry name" value="Gnk2-like"/>
    <property type="match status" value="2"/>
</dbReference>
<evidence type="ECO:0000313" key="8">
    <source>
        <dbReference type="Proteomes" id="UP001231189"/>
    </source>
</evidence>
<dbReference type="EMBL" id="JAUUTY010000005">
    <property type="protein sequence ID" value="KAK1626515.1"/>
    <property type="molecule type" value="Genomic_DNA"/>
</dbReference>
<feature type="domain" description="Gnk2-homologous" evidence="4">
    <location>
        <begin position="26"/>
        <end position="132"/>
    </location>
</feature>
<sequence length="413" mass="45106">MASHLLLLLVATLAVDLQSTQSSLLHPYQPRCSNTGNYTDGSQYKKNLDQLLAALPAWAGGNRWFYNGTVGAPGLAEDQVFGLIMCYADRDEAQCVDCLTRAPAGITQVCRGSRTVNANYGACLLRYSDTPFFESADITYDSDPDIALAVQDQEFFPPFTHYAQNMTSMAIARSQLMDELAGRAGDGDGDGDLALRIMSYSLPYTDSELHTAVIAGLAQCTRDLSPSECQRCISSYTKLVPQLFTNRSGGGIKGYSCYLRYQLGPFDITTPPDVPAATTPMPPGSALPSSRTSMPGTLHGFGHLVEKLQYWITRSSGSYCRTFVKTGLPTEDILSIEKTSSLTSRTHSTVSLLTVTILNGVTHLFPIYDEKVSGLEYDKPVEVNHADEQQQKGQQQACNKRWTRAMDAVTIVP</sequence>
<dbReference type="Pfam" id="PF01657">
    <property type="entry name" value="Stress-antifung"/>
    <property type="match status" value="2"/>
</dbReference>
<name>A0AAD8RKM8_LOLMU</name>
<dbReference type="EMBL" id="JAUUTY010000005">
    <property type="protein sequence ID" value="KAK1626473.1"/>
    <property type="molecule type" value="Genomic_DNA"/>
</dbReference>
<proteinExistence type="predicted"/>
<reference evidence="6" key="1">
    <citation type="submission" date="2023-07" db="EMBL/GenBank/DDBJ databases">
        <title>A chromosome-level genome assembly of Lolium multiflorum.</title>
        <authorList>
            <person name="Chen Y."/>
            <person name="Copetti D."/>
            <person name="Kolliker R."/>
            <person name="Studer B."/>
        </authorList>
    </citation>
    <scope>NUCLEOTIDE SEQUENCE</scope>
    <source>
        <strain evidence="6">02402/16</strain>
        <tissue evidence="6">Leaf</tissue>
    </source>
</reference>
<feature type="chain" id="PRO_5042442342" description="Gnk2-homologous domain-containing protein" evidence="3">
    <location>
        <begin position="23"/>
        <end position="413"/>
    </location>
</feature>
<dbReference type="InterPro" id="IPR038408">
    <property type="entry name" value="GNK2_sf"/>
</dbReference>
<evidence type="ECO:0000259" key="4">
    <source>
        <dbReference type="PROSITE" id="PS51473"/>
    </source>
</evidence>
<evidence type="ECO:0000256" key="2">
    <source>
        <dbReference type="ARBA" id="ARBA00022737"/>
    </source>
</evidence>
<dbReference type="PANTHER" id="PTHR32099:SF102">
    <property type="entry name" value="OS12G0608700 PROTEIN"/>
    <property type="match status" value="1"/>
</dbReference>
<dbReference type="InterPro" id="IPR002902">
    <property type="entry name" value="GNK2"/>
</dbReference>